<protein>
    <submittedName>
        <fullName evidence="1">Uncharacterized protein</fullName>
    </submittedName>
</protein>
<sequence>MIARPTERLHIEVASSDPFARGAARGERLRDTLPGGIAGYDRFFRLGGISPHQVRADAERALDTIDAFCPRARAEVEGIAHGAGGDVRRIAALNARTEILARSATVPPGE</sequence>
<dbReference type="Gene3D" id="1.10.10.2120">
    <property type="match status" value="1"/>
</dbReference>
<organism evidence="1">
    <name type="scientific">Streptomyces sp. NBC_00119</name>
    <dbReference type="NCBI Taxonomy" id="2975659"/>
    <lineage>
        <taxon>Bacteria</taxon>
        <taxon>Bacillati</taxon>
        <taxon>Actinomycetota</taxon>
        <taxon>Actinomycetes</taxon>
        <taxon>Kitasatosporales</taxon>
        <taxon>Streptomycetaceae</taxon>
        <taxon>Streptomyces</taxon>
    </lineage>
</organism>
<reference evidence="1" key="1">
    <citation type="submission" date="2022-10" db="EMBL/GenBank/DDBJ databases">
        <title>The complete genomes of actinobacterial strains from the NBC collection.</title>
        <authorList>
            <person name="Joergensen T.S."/>
            <person name="Alvarez Arevalo M."/>
            <person name="Sterndorff E.B."/>
            <person name="Faurdal D."/>
            <person name="Vuksanovic O."/>
            <person name="Mourched A.-S."/>
            <person name="Charusanti P."/>
            <person name="Shaw S."/>
            <person name="Blin K."/>
            <person name="Weber T."/>
        </authorList>
    </citation>
    <scope>NUCLEOTIDE SEQUENCE</scope>
    <source>
        <strain evidence="1">NBC_00119</strain>
    </source>
</reference>
<proteinExistence type="predicted"/>
<evidence type="ECO:0000313" key="1">
    <source>
        <dbReference type="EMBL" id="WTS17409.1"/>
    </source>
</evidence>
<name>A0AAU1UJJ7_9ACTN</name>
<dbReference type="EMBL" id="CP108195">
    <property type="protein sequence ID" value="WTS17409.1"/>
    <property type="molecule type" value="Genomic_DNA"/>
</dbReference>
<dbReference type="AlphaFoldDB" id="A0AAU1UJJ7"/>
<accession>A0AAU1UJJ7</accession>
<gene>
    <name evidence="1" type="ORF">OHU69_44085</name>
</gene>